<dbReference type="Gene3D" id="1.25.40.10">
    <property type="entry name" value="Tetratricopeptide repeat domain"/>
    <property type="match status" value="1"/>
</dbReference>
<keyword evidence="2 3" id="KW-0802">TPR repeat</keyword>
<dbReference type="InterPro" id="IPR011990">
    <property type="entry name" value="TPR-like_helical_dom_sf"/>
</dbReference>
<dbReference type="PROSITE" id="PS50005">
    <property type="entry name" value="TPR"/>
    <property type="match status" value="1"/>
</dbReference>
<evidence type="ECO:0000256" key="3">
    <source>
        <dbReference type="PROSITE-ProRule" id="PRU00339"/>
    </source>
</evidence>
<proteinExistence type="predicted"/>
<evidence type="ECO:0000313" key="4">
    <source>
        <dbReference type="EMBL" id="KAJ5074989.1"/>
    </source>
</evidence>
<feature type="repeat" description="TPR" evidence="3">
    <location>
        <begin position="84"/>
        <end position="117"/>
    </location>
</feature>
<protein>
    <submittedName>
        <fullName evidence="4">Tetratricopeptide repeat protein</fullName>
    </submittedName>
</protein>
<dbReference type="Pfam" id="PF13424">
    <property type="entry name" value="TPR_12"/>
    <property type="match status" value="1"/>
</dbReference>
<organism evidence="4 5">
    <name type="scientific">Anaeramoeba ignava</name>
    <name type="common">Anaerobic marine amoeba</name>
    <dbReference type="NCBI Taxonomy" id="1746090"/>
    <lineage>
        <taxon>Eukaryota</taxon>
        <taxon>Metamonada</taxon>
        <taxon>Anaeramoebidae</taxon>
        <taxon>Anaeramoeba</taxon>
    </lineage>
</organism>
<keyword evidence="1" id="KW-0677">Repeat</keyword>
<accession>A0A9Q0LM92</accession>
<reference evidence="4" key="1">
    <citation type="submission" date="2022-10" db="EMBL/GenBank/DDBJ databases">
        <title>Novel sulphate-reducing endosymbionts in the free-living metamonad Anaeramoeba.</title>
        <authorList>
            <person name="Jerlstrom-Hultqvist J."/>
            <person name="Cepicka I."/>
            <person name="Gallot-Lavallee L."/>
            <person name="Salas-Leiva D."/>
            <person name="Curtis B.A."/>
            <person name="Zahonova K."/>
            <person name="Pipaliya S."/>
            <person name="Dacks J."/>
            <person name="Roger A.J."/>
        </authorList>
    </citation>
    <scope>NUCLEOTIDE SEQUENCE</scope>
    <source>
        <strain evidence="4">BMAN</strain>
    </source>
</reference>
<sequence length="359" mass="41078">MQVSRILTKLSAIYFQKKDLSNSVLCANAALGASRKFYGDIAVTYLALMKAKYQSGDMKSALECFKYSMNILHYHLSENHPLLIDSYNEIAHLYQRDGNIQYALKFFTKALELCKKVLGGGHWKTAWCFFNVGRCHSQSTNFQEALVMMENGLVIISSLFGEKRLATSIFHFYAADILIKKGDLSTAKEHSMKSLETQKYVNQLVQESNQLRTNGIVSTFKDSLENQSLKRNQAQIEDNILQVAYVHENLSEFLEANDFYQSALEILKDMEEDNVLEQIQHITRTIKVDQIQGKSQTLKFPITKELFEMVVIELFDQDSLKVYVDSLFDCVVQNGDKEALKKLKSLYLISIGEDLTMFN</sequence>
<name>A0A9Q0LM92_ANAIG</name>
<dbReference type="InterPro" id="IPR019734">
    <property type="entry name" value="TPR_rpt"/>
</dbReference>
<evidence type="ECO:0000313" key="5">
    <source>
        <dbReference type="Proteomes" id="UP001149090"/>
    </source>
</evidence>
<dbReference type="AlphaFoldDB" id="A0A9Q0LM92"/>
<dbReference type="PANTHER" id="PTHR45641">
    <property type="entry name" value="TETRATRICOPEPTIDE REPEAT PROTEIN (AFU_ORTHOLOGUE AFUA_6G03870)"/>
    <property type="match status" value="1"/>
</dbReference>
<gene>
    <name evidence="4" type="ORF">M0811_07693</name>
</gene>
<dbReference type="Proteomes" id="UP001149090">
    <property type="component" value="Unassembled WGS sequence"/>
</dbReference>
<dbReference type="OrthoDB" id="626167at2759"/>
<dbReference type="SUPFAM" id="SSF48452">
    <property type="entry name" value="TPR-like"/>
    <property type="match status" value="1"/>
</dbReference>
<evidence type="ECO:0000256" key="1">
    <source>
        <dbReference type="ARBA" id="ARBA00022737"/>
    </source>
</evidence>
<keyword evidence="5" id="KW-1185">Reference proteome</keyword>
<dbReference type="EMBL" id="JAPDFW010000067">
    <property type="protein sequence ID" value="KAJ5074989.1"/>
    <property type="molecule type" value="Genomic_DNA"/>
</dbReference>
<comment type="caution">
    <text evidence="4">The sequence shown here is derived from an EMBL/GenBank/DDBJ whole genome shotgun (WGS) entry which is preliminary data.</text>
</comment>
<evidence type="ECO:0000256" key="2">
    <source>
        <dbReference type="ARBA" id="ARBA00022803"/>
    </source>
</evidence>
<dbReference type="SMART" id="SM00028">
    <property type="entry name" value="TPR"/>
    <property type="match status" value="4"/>
</dbReference>
<dbReference type="PANTHER" id="PTHR45641:SF19">
    <property type="entry name" value="NEPHROCYSTIN-3"/>
    <property type="match status" value="1"/>
</dbReference>